<evidence type="ECO:0000313" key="3">
    <source>
        <dbReference type="Proteomes" id="UP000294581"/>
    </source>
</evidence>
<dbReference type="Proteomes" id="UP000294581">
    <property type="component" value="Unassembled WGS sequence"/>
</dbReference>
<dbReference type="EMBL" id="SORF01000054">
    <property type="protein sequence ID" value="TDY37288.1"/>
    <property type="molecule type" value="Genomic_DNA"/>
</dbReference>
<dbReference type="EMBL" id="SORF01000053">
    <property type="protein sequence ID" value="TDY37293.1"/>
    <property type="molecule type" value="Genomic_DNA"/>
</dbReference>
<accession>A0A4R8L469</accession>
<proteinExistence type="predicted"/>
<sequence length="30" mass="3616">MRSAIIFALMFFFILSWNYQPYMDVINGAR</sequence>
<feature type="non-terminal residue" evidence="2">
    <location>
        <position position="30"/>
    </location>
</feature>
<evidence type="ECO:0000313" key="2">
    <source>
        <dbReference type="EMBL" id="TDY37293.1"/>
    </source>
</evidence>
<dbReference type="AlphaFoldDB" id="A0A4R8L469"/>
<evidence type="ECO:0000313" key="1">
    <source>
        <dbReference type="EMBL" id="TDY37288.1"/>
    </source>
</evidence>
<protein>
    <submittedName>
        <fullName evidence="2">Uncharacterized protein</fullName>
    </submittedName>
</protein>
<keyword evidence="3" id="KW-1185">Reference proteome</keyword>
<comment type="caution">
    <text evidence="2">The sequence shown here is derived from an EMBL/GenBank/DDBJ whole genome shotgun (WGS) entry which is preliminary data.</text>
</comment>
<organism evidence="2 3">
    <name type="scientific">Alicyclobacillus sacchari</name>
    <dbReference type="NCBI Taxonomy" id="392010"/>
    <lineage>
        <taxon>Bacteria</taxon>
        <taxon>Bacillati</taxon>
        <taxon>Bacillota</taxon>
        <taxon>Bacilli</taxon>
        <taxon>Bacillales</taxon>
        <taxon>Alicyclobacillaceae</taxon>
        <taxon>Alicyclobacillus</taxon>
    </lineage>
</organism>
<gene>
    <name evidence="2" type="ORF">C7445_1531</name>
    <name evidence="1" type="ORF">C7445_1541</name>
</gene>
<reference evidence="2 3" key="1">
    <citation type="submission" date="2019-03" db="EMBL/GenBank/DDBJ databases">
        <title>Genomic Encyclopedia of Type Strains, Phase IV (KMG-IV): sequencing the most valuable type-strain genomes for metagenomic binning, comparative biology and taxonomic classification.</title>
        <authorList>
            <person name="Goeker M."/>
        </authorList>
    </citation>
    <scope>NUCLEOTIDE SEQUENCE [LARGE SCALE GENOMIC DNA]</scope>
    <source>
        <strain evidence="2 3">DSM 17974</strain>
    </source>
</reference>
<name>A0A4R8L469_9BACL</name>